<feature type="domain" description="DUF927" evidence="1">
    <location>
        <begin position="27"/>
        <end position="287"/>
    </location>
</feature>
<proteinExistence type="predicted"/>
<dbReference type="AlphaFoldDB" id="A0A850EP54"/>
<dbReference type="EMBL" id="JABWCS010000217">
    <property type="protein sequence ID" value="NUU63053.1"/>
    <property type="molecule type" value="Genomic_DNA"/>
</dbReference>
<dbReference type="Pfam" id="PF06048">
    <property type="entry name" value="DUF927"/>
    <property type="match status" value="1"/>
</dbReference>
<feature type="domain" description="Cch helix turn helix" evidence="2">
    <location>
        <begin position="430"/>
        <end position="534"/>
    </location>
</feature>
<dbReference type="InterPro" id="IPR009270">
    <property type="entry name" value="DUF927"/>
</dbReference>
<accession>A0A850EP54</accession>
<dbReference type="Proteomes" id="UP000564806">
    <property type="component" value="Unassembled WGS sequence"/>
</dbReference>
<keyword evidence="4" id="KW-1185">Reference proteome</keyword>
<evidence type="ECO:0000313" key="4">
    <source>
        <dbReference type="Proteomes" id="UP000564806"/>
    </source>
</evidence>
<sequence>MVNNNDNDEANPSAPYVIDGNTLYKRTDDASYTPISRRVEIIRRLLNDDTGKITLELSFDYAGSSHTIEISRGLLTPRKISELLAYGVDVSDQKAGAIVGWLSYQEEQLPLQRVHSTVGFDFSQSRPVFKHDQAIGMDSQYAGPLQIHPKGTYEDWLHLVKKEVMGHPPLELALVLGLCAPVASYINHISGGEVLLFHLCGNSTQGKTTAVMLSISTFGTPIVGHSSLLKDWNGTRNAVLAQLRDIQGLPVAFDEASMLGGDFGNLIYQLASGKDKSRLDNEGALRRSGQWSGSIISNGERSLSSGSSKNAGSQIRITELSNIPWTQSAENANRLKEGLLKHHGHAGPRFVEYLLTQGLDQLDMRRRNWSKCIEAAFSKADTFTQRLSDKIAILLMTAELANEAFNWGLDVQAMSSLLISATAQASGHRDIGKRAYQYLMECIHMHENHFYMNDVAPSIEPVWGKWIVEDQSLKEIYIYPTVFQSLMKQGGFENPSTILQLWKDEGLIDHESNKFTRKKVISASSSSRVHVVKIIDSADSDSV</sequence>
<dbReference type="Pfam" id="PF18662">
    <property type="entry name" value="HTH_56"/>
    <property type="match status" value="1"/>
</dbReference>
<dbReference type="InterPro" id="IPR040538">
    <property type="entry name" value="Cch_HTH"/>
</dbReference>
<evidence type="ECO:0000313" key="3">
    <source>
        <dbReference type="EMBL" id="NUU63053.1"/>
    </source>
</evidence>
<evidence type="ECO:0000259" key="2">
    <source>
        <dbReference type="Pfam" id="PF18662"/>
    </source>
</evidence>
<evidence type="ECO:0000259" key="1">
    <source>
        <dbReference type="Pfam" id="PF06048"/>
    </source>
</evidence>
<name>A0A850EP54_9BACL</name>
<comment type="caution">
    <text evidence="3">The sequence shown here is derived from an EMBL/GenBank/DDBJ whole genome shotgun (WGS) entry which is preliminary data.</text>
</comment>
<gene>
    <name evidence="3" type="ORF">HPT30_22125</name>
</gene>
<reference evidence="3" key="1">
    <citation type="submission" date="2020-06" db="EMBL/GenBank/DDBJ databases">
        <title>Paenibacillus sp. nov., isolated from soil.</title>
        <authorList>
            <person name="Seo Y.L."/>
        </authorList>
    </citation>
    <scope>NUCLEOTIDE SEQUENCE [LARGE SCALE GENOMIC DNA]</scope>
    <source>
        <strain evidence="3">JW14</strain>
    </source>
</reference>
<dbReference type="RefSeq" id="WP_175373483.1">
    <property type="nucleotide sequence ID" value="NZ_JABWCS010000217.1"/>
</dbReference>
<organism evidence="3 4">
    <name type="scientific">Paenibacillus agri</name>
    <dbReference type="NCBI Taxonomy" id="2744309"/>
    <lineage>
        <taxon>Bacteria</taxon>
        <taxon>Bacillati</taxon>
        <taxon>Bacillota</taxon>
        <taxon>Bacilli</taxon>
        <taxon>Bacillales</taxon>
        <taxon>Paenibacillaceae</taxon>
        <taxon>Paenibacillus</taxon>
    </lineage>
</organism>
<protein>
    <submittedName>
        <fullName evidence="3">DUF927 domain-containing protein</fullName>
    </submittedName>
</protein>